<comment type="caution">
    <text evidence="2">The sequence shown here is derived from an EMBL/GenBank/DDBJ whole genome shotgun (WGS) entry which is preliminary data.</text>
</comment>
<gene>
    <name evidence="2" type="ORF">NE398_05580</name>
</gene>
<dbReference type="AlphaFoldDB" id="A0A9X4B1Y3"/>
<dbReference type="Proteomes" id="UP001141183">
    <property type="component" value="Unassembled WGS sequence"/>
</dbReference>
<dbReference type="InterPro" id="IPR010359">
    <property type="entry name" value="IrrE_HExxH"/>
</dbReference>
<sequence length="161" mass="18588">MRDYNNLLEKTNEEGVSVVEIDLGTDTPCGKCIGDTIFINDRSTANEKKCVLAEELGHYHLTIGDITDLKDINNKKQELKARRYGYRLLIEPDDIVQAMKQGCNNRYELADFLNISEEFFDELIEDFKKQYGMGIFVGNYYLQFEPCLGLIRDFGGLFNYK</sequence>
<dbReference type="RefSeq" id="WP_272470112.1">
    <property type="nucleotide sequence ID" value="NZ_JAMRYU010000004.1"/>
</dbReference>
<evidence type="ECO:0000259" key="1">
    <source>
        <dbReference type="Pfam" id="PF06114"/>
    </source>
</evidence>
<reference evidence="2" key="1">
    <citation type="submission" date="2022-05" db="EMBL/GenBank/DDBJ databases">
        <title>Draft genome sequence of Clostridium tertium strain CP3 isolated from Peru.</title>
        <authorList>
            <person name="Hurtado R."/>
            <person name="Lima L."/>
            <person name="Sousa T."/>
            <person name="Jaiswal A.K."/>
            <person name="Tiwari S."/>
            <person name="Maturrano L."/>
            <person name="Brenig B."/>
            <person name="Azevedo V."/>
        </authorList>
    </citation>
    <scope>NUCLEOTIDE SEQUENCE</scope>
    <source>
        <strain evidence="2">CP3</strain>
    </source>
</reference>
<accession>A0A9X4B1Y3</accession>
<evidence type="ECO:0000313" key="2">
    <source>
        <dbReference type="EMBL" id="MDC4239633.1"/>
    </source>
</evidence>
<name>A0A9X4B1Y3_9CLOT</name>
<protein>
    <submittedName>
        <fullName evidence="2">ImmA/IrrE family metallo-endopeptidase</fullName>
    </submittedName>
</protein>
<organism evidence="2 3">
    <name type="scientific">Clostridium tertium</name>
    <dbReference type="NCBI Taxonomy" id="1559"/>
    <lineage>
        <taxon>Bacteria</taxon>
        <taxon>Bacillati</taxon>
        <taxon>Bacillota</taxon>
        <taxon>Clostridia</taxon>
        <taxon>Eubacteriales</taxon>
        <taxon>Clostridiaceae</taxon>
        <taxon>Clostridium</taxon>
    </lineage>
</organism>
<feature type="domain" description="IrrE N-terminal-like" evidence="1">
    <location>
        <begin position="13"/>
        <end position="121"/>
    </location>
</feature>
<evidence type="ECO:0000313" key="3">
    <source>
        <dbReference type="Proteomes" id="UP001141183"/>
    </source>
</evidence>
<keyword evidence="3" id="KW-1185">Reference proteome</keyword>
<proteinExistence type="predicted"/>
<dbReference type="EMBL" id="JAMRYU010000004">
    <property type="protein sequence ID" value="MDC4239633.1"/>
    <property type="molecule type" value="Genomic_DNA"/>
</dbReference>
<dbReference type="Pfam" id="PF06114">
    <property type="entry name" value="Peptidase_M78"/>
    <property type="match status" value="1"/>
</dbReference>